<sequence>MTKWDSERDGLIEALEVERLQVYLENRSETSQTAGYLTWEQANELADHFYEDSGERFEREWGRFLVLESTAKGIDPFLIYELLRVETGGTFSPDTVGPQTRYGRAYGLAQFMENTSPWIADMADLPYNHDMLFDPLYSIQLCVTYLEFLYNQYGDWDYALTAYHRGIYGMQNYVEEHGNARSWYAVEIQDKANNNRAVAMNH</sequence>
<dbReference type="Pfam" id="PF01464">
    <property type="entry name" value="SLT"/>
    <property type="match status" value="1"/>
</dbReference>
<dbReference type="PANTHER" id="PTHR37423">
    <property type="entry name" value="SOLUBLE LYTIC MUREIN TRANSGLYCOSYLASE-RELATED"/>
    <property type="match status" value="1"/>
</dbReference>
<organism evidence="2 3">
    <name type="scientific">Evansella tamaricis</name>
    <dbReference type="NCBI Taxonomy" id="2069301"/>
    <lineage>
        <taxon>Bacteria</taxon>
        <taxon>Bacillati</taxon>
        <taxon>Bacillota</taxon>
        <taxon>Bacilli</taxon>
        <taxon>Bacillales</taxon>
        <taxon>Bacillaceae</taxon>
        <taxon>Evansella</taxon>
    </lineage>
</organism>
<dbReference type="EMBL" id="JAHQCS010000107">
    <property type="protein sequence ID" value="MBU9712728.1"/>
    <property type="molecule type" value="Genomic_DNA"/>
</dbReference>
<reference evidence="2 3" key="1">
    <citation type="submission" date="2021-06" db="EMBL/GenBank/DDBJ databases">
        <title>Bacillus sp. RD4P76, an endophyte from a halophyte.</title>
        <authorList>
            <person name="Sun J.-Q."/>
        </authorList>
    </citation>
    <scope>NUCLEOTIDE SEQUENCE [LARGE SCALE GENOMIC DNA]</scope>
    <source>
        <strain evidence="2 3">CGMCC 1.15917</strain>
    </source>
</reference>
<proteinExistence type="predicted"/>
<evidence type="ECO:0000313" key="3">
    <source>
        <dbReference type="Proteomes" id="UP000784880"/>
    </source>
</evidence>
<comment type="caution">
    <text evidence="2">The sequence shown here is derived from an EMBL/GenBank/DDBJ whole genome shotgun (WGS) entry which is preliminary data.</text>
</comment>
<feature type="domain" description="Transglycosylase SLT" evidence="1">
    <location>
        <begin position="69"/>
        <end position="183"/>
    </location>
</feature>
<evidence type="ECO:0000259" key="1">
    <source>
        <dbReference type="Pfam" id="PF01464"/>
    </source>
</evidence>
<name>A0ABS6JGS2_9BACI</name>
<evidence type="ECO:0000313" key="2">
    <source>
        <dbReference type="EMBL" id="MBU9712728.1"/>
    </source>
</evidence>
<keyword evidence="3" id="KW-1185">Reference proteome</keyword>
<gene>
    <name evidence="2" type="ORF">KS419_13335</name>
</gene>
<dbReference type="Proteomes" id="UP000784880">
    <property type="component" value="Unassembled WGS sequence"/>
</dbReference>
<dbReference type="PANTHER" id="PTHR37423:SF2">
    <property type="entry name" value="MEMBRANE-BOUND LYTIC MUREIN TRANSGLYCOSYLASE C"/>
    <property type="match status" value="1"/>
</dbReference>
<protein>
    <submittedName>
        <fullName evidence="2">Transglycosylase SLT domain-containing protein</fullName>
    </submittedName>
</protein>
<dbReference type="InterPro" id="IPR008258">
    <property type="entry name" value="Transglycosylase_SLT_dom_1"/>
</dbReference>
<accession>A0ABS6JGS2</accession>